<organism evidence="1 2">
    <name type="scientific">uncultured phage cr8_1</name>
    <dbReference type="NCBI Taxonomy" id="2772068"/>
    <lineage>
        <taxon>Viruses</taxon>
        <taxon>Duplodnaviria</taxon>
        <taxon>Heunggongvirae</taxon>
        <taxon>Uroviricota</taxon>
        <taxon>Caudoviricetes</taxon>
        <taxon>Crassvirales</taxon>
        <taxon>Intestiviridae</taxon>
        <taxon>Obtuvirinae</taxon>
        <taxon>Fohxhuevirus</taxon>
        <taxon>Fohxhuevirus gastrointestinalis</taxon>
    </lineage>
</organism>
<evidence type="ECO:0000313" key="1">
    <source>
        <dbReference type="EMBL" id="QOR58851.1"/>
    </source>
</evidence>
<accession>A0A7M1RY89</accession>
<dbReference type="EMBL" id="MT774384">
    <property type="protein sequence ID" value="QOR58851.1"/>
    <property type="molecule type" value="Genomic_DNA"/>
</dbReference>
<protein>
    <submittedName>
        <fullName evidence="1">Uncharacterized protein</fullName>
    </submittedName>
</protein>
<reference evidence="1 2" key="1">
    <citation type="submission" date="2020-07" db="EMBL/GenBank/DDBJ databases">
        <title>Taxonomic proposal: Crassvirales, a new order of highly abundant and diverse bacterial viruses.</title>
        <authorList>
            <person name="Shkoporov A.N."/>
            <person name="Stockdale S.R."/>
            <person name="Guerin E."/>
            <person name="Ross R.P."/>
            <person name="Hill C."/>
        </authorList>
    </citation>
    <scope>NUCLEOTIDE SEQUENCE [LARGE SCALE GENOMIC DNA]</scope>
</reference>
<name>A0A7M1RY89_9CAUD</name>
<dbReference type="RefSeq" id="YP_010111009.1">
    <property type="nucleotide sequence ID" value="NC_055877.1"/>
</dbReference>
<dbReference type="GeneID" id="65129334"/>
<dbReference type="Proteomes" id="UP000594003">
    <property type="component" value="Segment"/>
</dbReference>
<sequence length="48" mass="5576">MLNGLIIELLGIDRLRHDVPYNRVNNVTIKVMSSKQINRIRLPTCEVE</sequence>
<dbReference type="KEGG" id="vg:65129334"/>
<evidence type="ECO:0000313" key="2">
    <source>
        <dbReference type="Proteomes" id="UP000594003"/>
    </source>
</evidence>
<keyword evidence="2" id="KW-1185">Reference proteome</keyword>
<proteinExistence type="predicted"/>